<name>A0A853A0B5_9ACTN</name>
<dbReference type="SUPFAM" id="SSF53850">
    <property type="entry name" value="Periplasmic binding protein-like II"/>
    <property type="match status" value="1"/>
</dbReference>
<feature type="chain" id="PRO_5032341200" evidence="1">
    <location>
        <begin position="31"/>
        <end position="434"/>
    </location>
</feature>
<dbReference type="AlphaFoldDB" id="A0A853A0B5"/>
<protein>
    <submittedName>
        <fullName evidence="2">Xylobiose transport system substrate-binding protein</fullName>
    </submittedName>
</protein>
<organism evidence="2 3">
    <name type="scientific">Allostreptomyces psammosilenae</name>
    <dbReference type="NCBI Taxonomy" id="1892865"/>
    <lineage>
        <taxon>Bacteria</taxon>
        <taxon>Bacillati</taxon>
        <taxon>Actinomycetota</taxon>
        <taxon>Actinomycetes</taxon>
        <taxon>Kitasatosporales</taxon>
        <taxon>Streptomycetaceae</taxon>
        <taxon>Allostreptomyces</taxon>
    </lineage>
</organism>
<dbReference type="InterPro" id="IPR050490">
    <property type="entry name" value="Bact_solute-bd_prot1"/>
</dbReference>
<gene>
    <name evidence="2" type="ORF">FHU37_003317</name>
</gene>
<dbReference type="InterPro" id="IPR006059">
    <property type="entry name" value="SBP"/>
</dbReference>
<dbReference type="PROSITE" id="PS51318">
    <property type="entry name" value="TAT"/>
    <property type="match status" value="1"/>
</dbReference>
<dbReference type="EMBL" id="JACBZD010000001">
    <property type="protein sequence ID" value="NYI06374.1"/>
    <property type="molecule type" value="Genomic_DNA"/>
</dbReference>
<dbReference type="PANTHER" id="PTHR43649">
    <property type="entry name" value="ARABINOSE-BINDING PROTEIN-RELATED"/>
    <property type="match status" value="1"/>
</dbReference>
<feature type="signal peptide" evidence="1">
    <location>
        <begin position="1"/>
        <end position="30"/>
    </location>
</feature>
<dbReference type="RefSeq" id="WP_179814966.1">
    <property type="nucleotide sequence ID" value="NZ_JACBZD010000001.1"/>
</dbReference>
<keyword evidence="3" id="KW-1185">Reference proteome</keyword>
<sequence>MTTTHQLGRRGFLAAMAAGAAALTLSGCGAASGTGRRNGLGVWTLQDAVQNEIQQGAIDAFVASSGESASLNVFPNTGFTQKLRVAMGSGDGPDVFFNWGGASLRPYFEAGMAVDLTDELERDQAWRDAFLPSVLDAGRIDGRYCGIPLRGMQPVILFYNRQVFDAAGVEPPATYDDMLDLIEVFKSRDTIPIALAGTQSWCELMWIEYLADRLGGAQPAQRAFNAERGAWEDPAMVGALERIRELVDLGAFGSNFTAVTYEAGGASTLFAQGRAAMHLMGSWEYTNQLDQQPEFARDGLAWAPFPTIAGGTGDPRSVVGNPTNYFSVNASSGDAAAGVEFLRTQMASDAYVDALIAGGDVPAVAGLEQRLDNHPSPEFAKYVYSLVQEAPDFTLSWDQALPPAVKEIMLSSLQRVFLGELSPEQFVETMEVAQ</sequence>
<dbReference type="Gene3D" id="3.40.190.10">
    <property type="entry name" value="Periplasmic binding protein-like II"/>
    <property type="match status" value="2"/>
</dbReference>
<evidence type="ECO:0000313" key="2">
    <source>
        <dbReference type="EMBL" id="NYI06374.1"/>
    </source>
</evidence>
<proteinExistence type="predicted"/>
<accession>A0A853A0B5</accession>
<dbReference type="Proteomes" id="UP000567795">
    <property type="component" value="Unassembled WGS sequence"/>
</dbReference>
<comment type="caution">
    <text evidence="2">The sequence shown here is derived from an EMBL/GenBank/DDBJ whole genome shotgun (WGS) entry which is preliminary data.</text>
</comment>
<dbReference type="Pfam" id="PF01547">
    <property type="entry name" value="SBP_bac_1"/>
    <property type="match status" value="1"/>
</dbReference>
<keyword evidence="1" id="KW-0732">Signal</keyword>
<dbReference type="PANTHER" id="PTHR43649:SF14">
    <property type="entry name" value="BLR3389 PROTEIN"/>
    <property type="match status" value="1"/>
</dbReference>
<evidence type="ECO:0000313" key="3">
    <source>
        <dbReference type="Proteomes" id="UP000567795"/>
    </source>
</evidence>
<dbReference type="InterPro" id="IPR006311">
    <property type="entry name" value="TAT_signal"/>
</dbReference>
<reference evidence="2 3" key="1">
    <citation type="submission" date="2020-07" db="EMBL/GenBank/DDBJ databases">
        <title>Sequencing the genomes of 1000 actinobacteria strains.</title>
        <authorList>
            <person name="Klenk H.-P."/>
        </authorList>
    </citation>
    <scope>NUCLEOTIDE SEQUENCE [LARGE SCALE GENOMIC DNA]</scope>
    <source>
        <strain evidence="2 3">DSM 42178</strain>
    </source>
</reference>
<evidence type="ECO:0000256" key="1">
    <source>
        <dbReference type="SAM" id="SignalP"/>
    </source>
</evidence>